<dbReference type="KEGG" id="ehx:EMIHUDRAFT_207508"/>
<organism evidence="1 2">
    <name type="scientific">Emiliania huxleyi (strain CCMP1516)</name>
    <dbReference type="NCBI Taxonomy" id="280463"/>
    <lineage>
        <taxon>Eukaryota</taxon>
        <taxon>Haptista</taxon>
        <taxon>Haptophyta</taxon>
        <taxon>Prymnesiophyceae</taxon>
        <taxon>Isochrysidales</taxon>
        <taxon>Noelaerhabdaceae</taxon>
        <taxon>Emiliania</taxon>
    </lineage>
</organism>
<dbReference type="RefSeq" id="XP_005774743.1">
    <property type="nucleotide sequence ID" value="XM_005774686.1"/>
</dbReference>
<keyword evidence="2" id="KW-1185">Reference proteome</keyword>
<reference evidence="1" key="2">
    <citation type="submission" date="2024-10" db="UniProtKB">
        <authorList>
            <consortium name="EnsemblProtists"/>
        </authorList>
    </citation>
    <scope>IDENTIFICATION</scope>
</reference>
<proteinExistence type="predicted"/>
<dbReference type="EnsemblProtists" id="EOD22314">
    <property type="protein sequence ID" value="EOD22314"/>
    <property type="gene ID" value="EMIHUDRAFT_207508"/>
</dbReference>
<dbReference type="Proteomes" id="UP000013827">
    <property type="component" value="Unassembled WGS sequence"/>
</dbReference>
<name>A0A0D3JFM9_EMIH1</name>
<evidence type="ECO:0000313" key="1">
    <source>
        <dbReference type="EnsemblProtists" id="EOD22314"/>
    </source>
</evidence>
<evidence type="ECO:0008006" key="3">
    <source>
        <dbReference type="Google" id="ProtNLM"/>
    </source>
</evidence>
<dbReference type="GeneID" id="17267861"/>
<reference evidence="2" key="1">
    <citation type="journal article" date="2013" name="Nature">
        <title>Pan genome of the phytoplankton Emiliania underpins its global distribution.</title>
        <authorList>
            <person name="Read B.A."/>
            <person name="Kegel J."/>
            <person name="Klute M.J."/>
            <person name="Kuo A."/>
            <person name="Lefebvre S.C."/>
            <person name="Maumus F."/>
            <person name="Mayer C."/>
            <person name="Miller J."/>
            <person name="Monier A."/>
            <person name="Salamov A."/>
            <person name="Young J."/>
            <person name="Aguilar M."/>
            <person name="Claverie J.M."/>
            <person name="Frickenhaus S."/>
            <person name="Gonzalez K."/>
            <person name="Herman E.K."/>
            <person name="Lin Y.C."/>
            <person name="Napier J."/>
            <person name="Ogata H."/>
            <person name="Sarno A.F."/>
            <person name="Shmutz J."/>
            <person name="Schroeder D."/>
            <person name="de Vargas C."/>
            <person name="Verret F."/>
            <person name="von Dassow P."/>
            <person name="Valentin K."/>
            <person name="Van de Peer Y."/>
            <person name="Wheeler G."/>
            <person name="Dacks J.B."/>
            <person name="Delwiche C.F."/>
            <person name="Dyhrman S.T."/>
            <person name="Glockner G."/>
            <person name="John U."/>
            <person name="Richards T."/>
            <person name="Worden A.Z."/>
            <person name="Zhang X."/>
            <person name="Grigoriev I.V."/>
            <person name="Allen A.E."/>
            <person name="Bidle K."/>
            <person name="Borodovsky M."/>
            <person name="Bowler C."/>
            <person name="Brownlee C."/>
            <person name="Cock J.M."/>
            <person name="Elias M."/>
            <person name="Gladyshev V.N."/>
            <person name="Groth M."/>
            <person name="Guda C."/>
            <person name="Hadaegh A."/>
            <person name="Iglesias-Rodriguez M.D."/>
            <person name="Jenkins J."/>
            <person name="Jones B.M."/>
            <person name="Lawson T."/>
            <person name="Leese F."/>
            <person name="Lindquist E."/>
            <person name="Lobanov A."/>
            <person name="Lomsadze A."/>
            <person name="Malik S.B."/>
            <person name="Marsh M.E."/>
            <person name="Mackinder L."/>
            <person name="Mock T."/>
            <person name="Mueller-Roeber B."/>
            <person name="Pagarete A."/>
            <person name="Parker M."/>
            <person name="Probert I."/>
            <person name="Quesneville H."/>
            <person name="Raines C."/>
            <person name="Rensing S.A."/>
            <person name="Riano-Pachon D.M."/>
            <person name="Richier S."/>
            <person name="Rokitta S."/>
            <person name="Shiraiwa Y."/>
            <person name="Soanes D.M."/>
            <person name="van der Giezen M."/>
            <person name="Wahlund T.M."/>
            <person name="Williams B."/>
            <person name="Wilson W."/>
            <person name="Wolfe G."/>
            <person name="Wurch L.L."/>
        </authorList>
    </citation>
    <scope>NUCLEOTIDE SEQUENCE</scope>
</reference>
<dbReference type="HOGENOM" id="CLU_988445_0_0_1"/>
<accession>A0A0D3JFM9</accession>
<dbReference type="PaxDb" id="2903-EOD22314"/>
<evidence type="ECO:0000313" key="2">
    <source>
        <dbReference type="Proteomes" id="UP000013827"/>
    </source>
</evidence>
<dbReference type="AlphaFoldDB" id="A0A0D3JFM9"/>
<sequence>MAGCSRGIIGSVHKPGSQALLASVCCPAECNRCGGVNCWQQPGGIDCCARHLYDSGVRCSDSEMTSCILPKAPSEQEPPAVDRQRGCHDEWAVAFPREAGDWQARSCRYKVEWKQCGQFYSHCQCSCGYCQPLKGGRAASQVGGSEAEREAEAALLELEIGPEDSVSVACMQRDGDGGAESEERQETPVVLEAADGTRHEMAADLDGVLPPRALRLHARLLNGGSVPLTTDAAGLELARGAASLVVRQEMATPSLPCTLADVGASGLSGWRDRPAEAPIEDL</sequence>
<protein>
    <recommendedName>
        <fullName evidence="3">ShKT domain-containing protein</fullName>
    </recommendedName>
</protein>